<dbReference type="Proteomes" id="UP000596661">
    <property type="component" value="Chromosome 9"/>
</dbReference>
<dbReference type="EnsemblPlants" id="evm.model.09.53">
    <property type="protein sequence ID" value="cds.evm.model.09.53"/>
    <property type="gene ID" value="evm.TU.09.53"/>
</dbReference>
<feature type="region of interest" description="Disordered" evidence="1">
    <location>
        <begin position="99"/>
        <end position="135"/>
    </location>
</feature>
<keyword evidence="3" id="KW-1185">Reference proteome</keyword>
<organism evidence="2 3">
    <name type="scientific">Cannabis sativa</name>
    <name type="common">Hemp</name>
    <name type="synonym">Marijuana</name>
    <dbReference type="NCBI Taxonomy" id="3483"/>
    <lineage>
        <taxon>Eukaryota</taxon>
        <taxon>Viridiplantae</taxon>
        <taxon>Streptophyta</taxon>
        <taxon>Embryophyta</taxon>
        <taxon>Tracheophyta</taxon>
        <taxon>Spermatophyta</taxon>
        <taxon>Magnoliopsida</taxon>
        <taxon>eudicotyledons</taxon>
        <taxon>Gunneridae</taxon>
        <taxon>Pentapetalae</taxon>
        <taxon>rosids</taxon>
        <taxon>fabids</taxon>
        <taxon>Rosales</taxon>
        <taxon>Cannabaceae</taxon>
        <taxon>Cannabis</taxon>
    </lineage>
</organism>
<reference evidence="2" key="1">
    <citation type="submission" date="2018-11" db="EMBL/GenBank/DDBJ databases">
        <authorList>
            <person name="Grassa J C."/>
        </authorList>
    </citation>
    <scope>NUCLEOTIDE SEQUENCE [LARGE SCALE GENOMIC DNA]</scope>
</reference>
<protein>
    <recommendedName>
        <fullName evidence="4">Defensin-like protein</fullName>
    </recommendedName>
</protein>
<dbReference type="PANTHER" id="PTHR36053:SF1">
    <property type="entry name" value="OS04G0680300 PROTEIN"/>
    <property type="match status" value="1"/>
</dbReference>
<dbReference type="RefSeq" id="XP_030479640.1">
    <property type="nucleotide sequence ID" value="XM_030623780.2"/>
</dbReference>
<feature type="compositionally biased region" description="Pro residues" evidence="1">
    <location>
        <begin position="105"/>
        <end position="117"/>
    </location>
</feature>
<reference evidence="2" key="2">
    <citation type="submission" date="2021-03" db="UniProtKB">
        <authorList>
            <consortium name="EnsemblPlants"/>
        </authorList>
    </citation>
    <scope>IDENTIFICATION</scope>
</reference>
<dbReference type="GeneID" id="115696894"/>
<name>A0A803QGJ4_CANSA</name>
<dbReference type="OrthoDB" id="1187207at2759"/>
<dbReference type="OMA" id="GETWDEC"/>
<evidence type="ECO:0008006" key="4">
    <source>
        <dbReference type="Google" id="ProtNLM"/>
    </source>
</evidence>
<dbReference type="KEGG" id="csav:115696894"/>
<evidence type="ECO:0000313" key="2">
    <source>
        <dbReference type="EnsemblPlants" id="cds.evm.model.09.53"/>
    </source>
</evidence>
<dbReference type="Gramene" id="evm.model.09.53">
    <property type="protein sequence ID" value="cds.evm.model.09.53"/>
    <property type="gene ID" value="evm.TU.09.53"/>
</dbReference>
<evidence type="ECO:0000313" key="3">
    <source>
        <dbReference type="Proteomes" id="UP000596661"/>
    </source>
</evidence>
<dbReference type="AlphaFoldDB" id="A0A803QGJ4"/>
<dbReference type="PANTHER" id="PTHR36053">
    <property type="entry name" value="OSJNBB0017I01.18 PROTEIN"/>
    <property type="match status" value="1"/>
</dbReference>
<proteinExistence type="predicted"/>
<gene>
    <name evidence="2" type="primary">LOC115696894</name>
</gene>
<sequence>MIPPQWSSPCGNQCTQKYAALTQIPWRVFCKKGCDADGDCFQECLDECTEICYKDPVLKDQQWSAYIDRSPGSDSYSELCFSACVSGCGYKFEVPSEEVVKARPNRPPKPLPAPKPASQPIEPKEKSEDLPSISA</sequence>
<dbReference type="EMBL" id="UZAU01000718">
    <property type="status" value="NOT_ANNOTATED_CDS"/>
    <property type="molecule type" value="Genomic_DNA"/>
</dbReference>
<evidence type="ECO:0000256" key="1">
    <source>
        <dbReference type="SAM" id="MobiDB-lite"/>
    </source>
</evidence>
<accession>A0A803QGJ4</accession>